<name>A0A3M9LBS7_9EURY</name>
<keyword evidence="2" id="KW-0472">Membrane</keyword>
<dbReference type="AlphaFoldDB" id="A0A3M9LBS7"/>
<keyword evidence="2" id="KW-0812">Transmembrane</keyword>
<feature type="transmembrane region" description="Helical" evidence="2">
    <location>
        <begin position="16"/>
        <end position="35"/>
    </location>
</feature>
<proteinExistence type="predicted"/>
<organism evidence="3 4">
    <name type="scientific">Methanohalophilus euhalobius</name>
    <dbReference type="NCBI Taxonomy" id="51203"/>
    <lineage>
        <taxon>Archaea</taxon>
        <taxon>Methanobacteriati</taxon>
        <taxon>Methanobacteriota</taxon>
        <taxon>Stenosarchaea group</taxon>
        <taxon>Methanomicrobia</taxon>
        <taxon>Methanosarcinales</taxon>
        <taxon>Methanosarcinaceae</taxon>
        <taxon>Methanohalophilus</taxon>
    </lineage>
</organism>
<reference evidence="3 4" key="1">
    <citation type="submission" date="2018-10" db="EMBL/GenBank/DDBJ databases">
        <title>Cultivation of a novel Methanohalophilus strain from Kebrit Deep of the Red Sea and a genomic comparison of members of the genus Methanohalophilus.</title>
        <authorList>
            <person name="Guan Y."/>
            <person name="Ngugi D.K."/>
            <person name="Stingl U."/>
        </authorList>
    </citation>
    <scope>NUCLEOTIDE SEQUENCE [LARGE SCALE GENOMIC DNA]</scope>
    <source>
        <strain evidence="3 4">DSM 10369</strain>
    </source>
</reference>
<sequence length="321" mass="35144">MEVYEMDLTTITQIDTTILFGIGVGIIIMSLATLYDRYTGAANNGSGKQPNPFEGWGKILEIAGFKASNPFAKYVPKIKEMLPGVSDSTTSETTATATQEENLTPSAESNDAGASKPDFKAYIDTLKYKLSGINFSLPGRDKKNTESPVESGVAASVVKEADVSFDADEIIGDKKKELDFDDNLISEMETAEDMDVSGAVSEESAGLDEDLSIDMDDFDFGFDAGNLGDNDQADEDDFGLNLPDEDLSDDDSSFTAATDEFSFEDDNDNFMESLKKDIVIEKEDKIDFMSAMEGENLDVEEIKSELQEVLTTLNKYKDYSH</sequence>
<evidence type="ECO:0000256" key="2">
    <source>
        <dbReference type="SAM" id="Phobius"/>
    </source>
</evidence>
<feature type="region of interest" description="Disordered" evidence="1">
    <location>
        <begin position="85"/>
        <end position="115"/>
    </location>
</feature>
<protein>
    <submittedName>
        <fullName evidence="3">Uncharacterized protein</fullName>
    </submittedName>
</protein>
<evidence type="ECO:0000313" key="3">
    <source>
        <dbReference type="EMBL" id="RNI10447.1"/>
    </source>
</evidence>
<comment type="caution">
    <text evidence="3">The sequence shown here is derived from an EMBL/GenBank/DDBJ whole genome shotgun (WGS) entry which is preliminary data.</text>
</comment>
<dbReference type="EMBL" id="RJJF01000012">
    <property type="protein sequence ID" value="RNI10447.1"/>
    <property type="molecule type" value="Genomic_DNA"/>
</dbReference>
<feature type="compositionally biased region" description="Low complexity" evidence="1">
    <location>
        <begin position="88"/>
        <end position="101"/>
    </location>
</feature>
<gene>
    <name evidence="3" type="ORF">EDD83_03540</name>
</gene>
<keyword evidence="2" id="KW-1133">Transmembrane helix</keyword>
<dbReference type="RefSeq" id="WP_105460453.1">
    <property type="nucleotide sequence ID" value="NZ_PVBU01000004.1"/>
</dbReference>
<evidence type="ECO:0000313" key="4">
    <source>
        <dbReference type="Proteomes" id="UP000273978"/>
    </source>
</evidence>
<evidence type="ECO:0000256" key="1">
    <source>
        <dbReference type="SAM" id="MobiDB-lite"/>
    </source>
</evidence>
<accession>A0A3M9LBS7</accession>
<dbReference type="Proteomes" id="UP000273978">
    <property type="component" value="Unassembled WGS sequence"/>
</dbReference>